<dbReference type="PANTHER" id="PTHR30472">
    <property type="entry name" value="FERRIC ENTEROBACTIN TRANSPORT SYSTEM PERMEASE PROTEIN"/>
    <property type="match status" value="1"/>
</dbReference>
<feature type="transmembrane region" description="Helical" evidence="8">
    <location>
        <begin position="106"/>
        <end position="127"/>
    </location>
</feature>
<reference evidence="9" key="1">
    <citation type="submission" date="2022-05" db="EMBL/GenBank/DDBJ databases">
        <title>Draft genome sequence of Clostridium tertium strain CP3 isolated from Peru.</title>
        <authorList>
            <person name="Hurtado R."/>
            <person name="Lima L."/>
            <person name="Sousa T."/>
            <person name="Jaiswal A.K."/>
            <person name="Tiwari S."/>
            <person name="Maturrano L."/>
            <person name="Brenig B."/>
            <person name="Azevedo V."/>
        </authorList>
    </citation>
    <scope>NUCLEOTIDE SEQUENCE</scope>
    <source>
        <strain evidence="9">CP3</strain>
    </source>
</reference>
<dbReference type="GO" id="GO:0005886">
    <property type="term" value="C:plasma membrane"/>
    <property type="evidence" value="ECO:0007669"/>
    <property type="project" value="UniProtKB-SubCell"/>
</dbReference>
<feature type="transmembrane region" description="Helical" evidence="8">
    <location>
        <begin position="323"/>
        <end position="340"/>
    </location>
</feature>
<feature type="transmembrane region" description="Helical" evidence="8">
    <location>
        <begin position="134"/>
        <end position="151"/>
    </location>
</feature>
<dbReference type="AlphaFoldDB" id="A0A9X4B264"/>
<feature type="transmembrane region" description="Helical" evidence="8">
    <location>
        <begin position="12"/>
        <end position="30"/>
    </location>
</feature>
<evidence type="ECO:0000256" key="8">
    <source>
        <dbReference type="SAM" id="Phobius"/>
    </source>
</evidence>
<accession>A0A9X4B264</accession>
<sequence length="344" mass="36711">MNISKDKKSKTLMILSIPLVILIICIGTSIGSSNISIMDIISIILHKVFNANLLEGIEAKDVAIIWSIRLPRVLLAFTVGGALAASGAVVQSVLKNPLASPYTLGVSSGASLGVGLLVVSGISIPFLGNFSLPLVGFISSLLTMIIVLVFASKVDKELSNSTIILSGMVFSLFFNAALTTITALFTNKIEAITMWQMGSFSMRGWSYLKAGIPFFLIGIIGIMAFVKEMDVLTFGEEQAKSIGVEAEKVKKYLFLFVAILTGAAVSISGTIGFVDLIAPHIVRKIFGSKHSYVIPMSIVFGGCLMVITDLISRTIIVPSELPVGAVTAIIGAPFFAYLYFKKSK</sequence>
<evidence type="ECO:0000256" key="3">
    <source>
        <dbReference type="ARBA" id="ARBA00022448"/>
    </source>
</evidence>
<dbReference type="CDD" id="cd06550">
    <property type="entry name" value="TM_ABC_iron-siderophores_like"/>
    <property type="match status" value="1"/>
</dbReference>
<proteinExistence type="inferred from homology"/>
<keyword evidence="4" id="KW-1003">Cell membrane</keyword>
<dbReference type="InterPro" id="IPR037294">
    <property type="entry name" value="ABC_BtuC-like"/>
</dbReference>
<organism evidence="9 10">
    <name type="scientific">Clostridium tertium</name>
    <dbReference type="NCBI Taxonomy" id="1559"/>
    <lineage>
        <taxon>Bacteria</taxon>
        <taxon>Bacillati</taxon>
        <taxon>Bacillota</taxon>
        <taxon>Clostridia</taxon>
        <taxon>Eubacteriales</taxon>
        <taxon>Clostridiaceae</taxon>
        <taxon>Clostridium</taxon>
    </lineage>
</organism>
<evidence type="ECO:0000256" key="2">
    <source>
        <dbReference type="ARBA" id="ARBA00007935"/>
    </source>
</evidence>
<feature type="transmembrane region" description="Helical" evidence="8">
    <location>
        <begin position="36"/>
        <end position="54"/>
    </location>
</feature>
<keyword evidence="5 8" id="KW-0812">Transmembrane</keyword>
<dbReference type="FunFam" id="1.10.3470.10:FF:000001">
    <property type="entry name" value="Vitamin B12 ABC transporter permease BtuC"/>
    <property type="match status" value="1"/>
</dbReference>
<feature type="transmembrane region" description="Helical" evidence="8">
    <location>
        <begin position="252"/>
        <end position="278"/>
    </location>
</feature>
<dbReference type="SUPFAM" id="SSF81345">
    <property type="entry name" value="ABC transporter involved in vitamin B12 uptake, BtuC"/>
    <property type="match status" value="1"/>
</dbReference>
<keyword evidence="3" id="KW-0813">Transport</keyword>
<evidence type="ECO:0000256" key="1">
    <source>
        <dbReference type="ARBA" id="ARBA00004651"/>
    </source>
</evidence>
<feature type="transmembrane region" description="Helical" evidence="8">
    <location>
        <begin position="163"/>
        <end position="186"/>
    </location>
</feature>
<feature type="transmembrane region" description="Helical" evidence="8">
    <location>
        <begin position="207"/>
        <end position="226"/>
    </location>
</feature>
<dbReference type="EMBL" id="JAMRYU010000015">
    <property type="protein sequence ID" value="MDC4241447.1"/>
    <property type="molecule type" value="Genomic_DNA"/>
</dbReference>
<dbReference type="Pfam" id="PF01032">
    <property type="entry name" value="FecCD"/>
    <property type="match status" value="1"/>
</dbReference>
<comment type="subcellular location">
    <subcellularLocation>
        <location evidence="1">Cell membrane</location>
        <topology evidence="1">Multi-pass membrane protein</topology>
    </subcellularLocation>
</comment>
<dbReference type="GO" id="GO:0022857">
    <property type="term" value="F:transmembrane transporter activity"/>
    <property type="evidence" value="ECO:0007669"/>
    <property type="project" value="InterPro"/>
</dbReference>
<dbReference type="GeneID" id="93042012"/>
<evidence type="ECO:0000256" key="5">
    <source>
        <dbReference type="ARBA" id="ARBA00022692"/>
    </source>
</evidence>
<protein>
    <submittedName>
        <fullName evidence="9">Iron ABC transporter permease</fullName>
    </submittedName>
</protein>
<feature type="transmembrane region" description="Helical" evidence="8">
    <location>
        <begin position="290"/>
        <end position="311"/>
    </location>
</feature>
<evidence type="ECO:0000313" key="9">
    <source>
        <dbReference type="EMBL" id="MDC4241447.1"/>
    </source>
</evidence>
<dbReference type="RefSeq" id="WP_008677207.1">
    <property type="nucleotide sequence ID" value="NZ_BAAACM010000001.1"/>
</dbReference>
<comment type="similarity">
    <text evidence="2">Belongs to the binding-protein-dependent transport system permease family. FecCD subfamily.</text>
</comment>
<keyword evidence="7 8" id="KW-0472">Membrane</keyword>
<name>A0A9X4B264_9CLOT</name>
<dbReference type="Proteomes" id="UP001141183">
    <property type="component" value="Unassembled WGS sequence"/>
</dbReference>
<dbReference type="Gene3D" id="1.10.3470.10">
    <property type="entry name" value="ABC transporter involved in vitamin B12 uptake, BtuC"/>
    <property type="match status" value="1"/>
</dbReference>
<dbReference type="GO" id="GO:0033214">
    <property type="term" value="P:siderophore-iron import into cell"/>
    <property type="evidence" value="ECO:0007669"/>
    <property type="project" value="TreeGrafter"/>
</dbReference>
<comment type="caution">
    <text evidence="9">The sequence shown here is derived from an EMBL/GenBank/DDBJ whole genome shotgun (WGS) entry which is preliminary data.</text>
</comment>
<dbReference type="InterPro" id="IPR000522">
    <property type="entry name" value="ABC_transptr_permease_BtuC"/>
</dbReference>
<dbReference type="PANTHER" id="PTHR30472:SF25">
    <property type="entry name" value="ABC TRANSPORTER PERMEASE PROTEIN MJ0876-RELATED"/>
    <property type="match status" value="1"/>
</dbReference>
<gene>
    <name evidence="9" type="ORF">NE398_14915</name>
</gene>
<evidence type="ECO:0000313" key="10">
    <source>
        <dbReference type="Proteomes" id="UP001141183"/>
    </source>
</evidence>
<evidence type="ECO:0000256" key="7">
    <source>
        <dbReference type="ARBA" id="ARBA00023136"/>
    </source>
</evidence>
<evidence type="ECO:0000256" key="6">
    <source>
        <dbReference type="ARBA" id="ARBA00022989"/>
    </source>
</evidence>
<evidence type="ECO:0000256" key="4">
    <source>
        <dbReference type="ARBA" id="ARBA00022475"/>
    </source>
</evidence>
<keyword evidence="6 8" id="KW-1133">Transmembrane helix</keyword>
<keyword evidence="10" id="KW-1185">Reference proteome</keyword>
<feature type="transmembrane region" description="Helical" evidence="8">
    <location>
        <begin position="74"/>
        <end position="94"/>
    </location>
</feature>